<dbReference type="EMBL" id="BMFW01000014">
    <property type="protein sequence ID" value="GGH97737.1"/>
    <property type="molecule type" value="Genomic_DNA"/>
</dbReference>
<gene>
    <name evidence="1" type="ORF">GCM10007170_28670</name>
</gene>
<name>A0ABQ2AXJ4_9MICC</name>
<evidence type="ECO:0000313" key="1">
    <source>
        <dbReference type="EMBL" id="GGH97737.1"/>
    </source>
</evidence>
<dbReference type="Proteomes" id="UP000643279">
    <property type="component" value="Unassembled WGS sequence"/>
</dbReference>
<keyword evidence="2" id="KW-1185">Reference proteome</keyword>
<organism evidence="1 2">
    <name type="scientific">Arthrobacter liuii</name>
    <dbReference type="NCBI Taxonomy" id="1476996"/>
    <lineage>
        <taxon>Bacteria</taxon>
        <taxon>Bacillati</taxon>
        <taxon>Actinomycetota</taxon>
        <taxon>Actinomycetes</taxon>
        <taxon>Micrococcales</taxon>
        <taxon>Micrococcaceae</taxon>
        <taxon>Arthrobacter</taxon>
    </lineage>
</organism>
<reference evidence="2" key="1">
    <citation type="journal article" date="2019" name="Int. J. Syst. Evol. Microbiol.">
        <title>The Global Catalogue of Microorganisms (GCM) 10K type strain sequencing project: providing services to taxonomists for standard genome sequencing and annotation.</title>
        <authorList>
            <consortium name="The Broad Institute Genomics Platform"/>
            <consortium name="The Broad Institute Genome Sequencing Center for Infectious Disease"/>
            <person name="Wu L."/>
            <person name="Ma J."/>
        </authorList>
    </citation>
    <scope>NUCLEOTIDE SEQUENCE [LARGE SCALE GENOMIC DNA]</scope>
    <source>
        <strain evidence="2">CGMCC 1.12778</strain>
    </source>
</reference>
<sequence>MLLGVAQPDLGADHVLQRQALTNSNAVPCRIYLGGTVRTADKKGDTRDGYQDEENAYQQPRVLPRWTFQPWCTGT</sequence>
<proteinExistence type="predicted"/>
<protein>
    <submittedName>
        <fullName evidence="1">Uncharacterized protein</fullName>
    </submittedName>
</protein>
<accession>A0ABQ2AXJ4</accession>
<evidence type="ECO:0000313" key="2">
    <source>
        <dbReference type="Proteomes" id="UP000643279"/>
    </source>
</evidence>
<comment type="caution">
    <text evidence="1">The sequence shown here is derived from an EMBL/GenBank/DDBJ whole genome shotgun (WGS) entry which is preliminary data.</text>
</comment>